<keyword evidence="1" id="KW-0732">Signal</keyword>
<comment type="caution">
    <text evidence="2">The sequence shown here is derived from an EMBL/GenBank/DDBJ whole genome shotgun (WGS) entry which is preliminary data.</text>
</comment>
<dbReference type="GeneID" id="38117560"/>
<evidence type="ECO:0000313" key="2">
    <source>
        <dbReference type="EMBL" id="RDW74528.1"/>
    </source>
</evidence>
<keyword evidence="3" id="KW-1185">Reference proteome</keyword>
<dbReference type="Proteomes" id="UP000256690">
    <property type="component" value="Unassembled WGS sequence"/>
</dbReference>
<dbReference type="InterPro" id="IPR008914">
    <property type="entry name" value="PEBP"/>
</dbReference>
<dbReference type="PANTHER" id="PTHR11362">
    <property type="entry name" value="PHOSPHATIDYLETHANOLAMINE-BINDING PROTEIN"/>
    <property type="match status" value="1"/>
</dbReference>
<dbReference type="Gene3D" id="3.90.280.10">
    <property type="entry name" value="PEBP-like"/>
    <property type="match status" value="1"/>
</dbReference>
<dbReference type="Pfam" id="PF01161">
    <property type="entry name" value="PBP"/>
    <property type="match status" value="1"/>
</dbReference>
<dbReference type="CDD" id="cd00866">
    <property type="entry name" value="PEBP_euk"/>
    <property type="match status" value="1"/>
</dbReference>
<organism evidence="2 3">
    <name type="scientific">Aspergillus mulundensis</name>
    <dbReference type="NCBI Taxonomy" id="1810919"/>
    <lineage>
        <taxon>Eukaryota</taxon>
        <taxon>Fungi</taxon>
        <taxon>Dikarya</taxon>
        <taxon>Ascomycota</taxon>
        <taxon>Pezizomycotina</taxon>
        <taxon>Eurotiomycetes</taxon>
        <taxon>Eurotiomycetidae</taxon>
        <taxon>Eurotiales</taxon>
        <taxon>Aspergillaceae</taxon>
        <taxon>Aspergillus</taxon>
        <taxon>Aspergillus subgen. Nidulantes</taxon>
    </lineage>
</organism>
<dbReference type="RefSeq" id="XP_026602296.1">
    <property type="nucleotide sequence ID" value="XM_026749206.1"/>
</dbReference>
<dbReference type="InterPro" id="IPR035810">
    <property type="entry name" value="PEBP_euk"/>
</dbReference>
<dbReference type="GO" id="GO:0030162">
    <property type="term" value="P:regulation of proteolysis"/>
    <property type="evidence" value="ECO:0007669"/>
    <property type="project" value="TreeGrafter"/>
</dbReference>
<sequence>MLAQRLFYLTSCFLVAFGQIDPLPHGLPPLDLRYPKRPWVLPGDTLEMSDTHPLPQISSLRFHANSTYLIVMVDLDVQVGQTSTVVLHWFQPNLVMRNDKPWLEPDGHGKGPFGKHPAEYIAPQPPPNTHHRYVLLAFEQHEQYMFPGCFGHIFPKTMEARAGFDLRQFVEVTGLQRPVAGNYFFVHNDGPTTVTSSTPTPTPTTTWIRTAPCSQPVIATATSPAEVREHVRGAQGRQTVM</sequence>
<dbReference type="STRING" id="1810919.A0A3D8RKQ0"/>
<evidence type="ECO:0000313" key="3">
    <source>
        <dbReference type="Proteomes" id="UP000256690"/>
    </source>
</evidence>
<dbReference type="GO" id="GO:0030414">
    <property type="term" value="F:peptidase inhibitor activity"/>
    <property type="evidence" value="ECO:0007669"/>
    <property type="project" value="TreeGrafter"/>
</dbReference>
<dbReference type="OrthoDB" id="440553at2759"/>
<feature type="signal peptide" evidence="1">
    <location>
        <begin position="1"/>
        <end position="18"/>
    </location>
</feature>
<gene>
    <name evidence="2" type="ORF">DSM5745_07190</name>
</gene>
<feature type="chain" id="PRO_5017666867" description="PEBP-like protein" evidence="1">
    <location>
        <begin position="19"/>
        <end position="241"/>
    </location>
</feature>
<protein>
    <recommendedName>
        <fullName evidence="4">PEBP-like protein</fullName>
    </recommendedName>
</protein>
<reference evidence="2 3" key="1">
    <citation type="journal article" date="2018" name="IMA Fungus">
        <title>IMA Genome-F 9: Draft genome sequence of Annulohypoxylon stygium, Aspergillus mulundensis, Berkeleyomyces basicola (syn. Thielaviopsis basicola), Ceratocystis smalleyi, two Cercospora beticola strains, Coleophoma cylindrospora, Fusarium fracticaudum, Phialophora cf. hyalina, and Morchella septimelata.</title>
        <authorList>
            <person name="Wingfield B.D."/>
            <person name="Bills G.F."/>
            <person name="Dong Y."/>
            <person name="Huang W."/>
            <person name="Nel W.J."/>
            <person name="Swalarsk-Parry B.S."/>
            <person name="Vaghefi N."/>
            <person name="Wilken P.M."/>
            <person name="An Z."/>
            <person name="de Beer Z.W."/>
            <person name="De Vos L."/>
            <person name="Chen L."/>
            <person name="Duong T.A."/>
            <person name="Gao Y."/>
            <person name="Hammerbacher A."/>
            <person name="Kikkert J.R."/>
            <person name="Li Y."/>
            <person name="Li H."/>
            <person name="Li K."/>
            <person name="Li Q."/>
            <person name="Liu X."/>
            <person name="Ma X."/>
            <person name="Naidoo K."/>
            <person name="Pethybridge S.J."/>
            <person name="Sun J."/>
            <person name="Steenkamp E.T."/>
            <person name="van der Nest M.A."/>
            <person name="van Wyk S."/>
            <person name="Wingfield M.J."/>
            <person name="Xiong C."/>
            <person name="Yue Q."/>
            <person name="Zhang X."/>
        </authorList>
    </citation>
    <scope>NUCLEOTIDE SEQUENCE [LARGE SCALE GENOMIC DNA]</scope>
    <source>
        <strain evidence="2 3">DSM 5745</strain>
    </source>
</reference>
<evidence type="ECO:0000256" key="1">
    <source>
        <dbReference type="SAM" id="SignalP"/>
    </source>
</evidence>
<dbReference type="PANTHER" id="PTHR11362:SF141">
    <property type="entry name" value="PHOSPHATIDYLETHANOLAMINE-BINDING PROTEIN"/>
    <property type="match status" value="1"/>
</dbReference>
<dbReference type="SUPFAM" id="SSF49777">
    <property type="entry name" value="PEBP-like"/>
    <property type="match status" value="1"/>
</dbReference>
<evidence type="ECO:0008006" key="4">
    <source>
        <dbReference type="Google" id="ProtNLM"/>
    </source>
</evidence>
<dbReference type="GO" id="GO:0046578">
    <property type="term" value="P:regulation of Ras protein signal transduction"/>
    <property type="evidence" value="ECO:0007669"/>
    <property type="project" value="TreeGrafter"/>
</dbReference>
<dbReference type="EMBL" id="PVWQ01000008">
    <property type="protein sequence ID" value="RDW74528.1"/>
    <property type="molecule type" value="Genomic_DNA"/>
</dbReference>
<dbReference type="AlphaFoldDB" id="A0A3D8RKQ0"/>
<name>A0A3D8RKQ0_9EURO</name>
<dbReference type="GO" id="GO:0005543">
    <property type="term" value="F:phospholipid binding"/>
    <property type="evidence" value="ECO:0007669"/>
    <property type="project" value="TreeGrafter"/>
</dbReference>
<proteinExistence type="predicted"/>
<accession>A0A3D8RKQ0</accession>
<dbReference type="InterPro" id="IPR036610">
    <property type="entry name" value="PEBP-like_sf"/>
</dbReference>